<keyword evidence="2" id="KW-1185">Reference proteome</keyword>
<reference evidence="1" key="1">
    <citation type="submission" date="2019-08" db="EMBL/GenBank/DDBJ databases">
        <title>Genome sequence of Clostridiales bacterium MT110.</title>
        <authorList>
            <person name="Cao J."/>
        </authorList>
    </citation>
    <scope>NUCLEOTIDE SEQUENCE</scope>
    <source>
        <strain evidence="1">MT110</strain>
    </source>
</reference>
<sequence>MLKLFDILLPKKEICMEESLYFRVSDSGSLAECFCCLEDHQISLNNGAQVTFDTYFNLFSFSKYLKYTVVDNIGVRLTLKGRFLIRLVGVYKGKDTASRVLVEKELDTQTPECIDLCYDFKDEQEEGFYYIELTAHSDEAVFYEGYYYSNPDESDLNQVSIAAAICTYKREDYVYRNLQTVKNYIDRNEDSPYKNNISFLIIDNGHTLDQSKIESEHVKVYRNKNYGGSGGFTRGIIEAYRERQRYTHVLLMDDDILFEPEILIKTVTFLITAKKHFRDLCIGGSMLRLDCPYLQHEAGGIWIGNEVDSVKPDLDLSNQEGLLLNELEEPIDFNGWWYSCFPLSLVEEKKLPLPLFIKMDDIEYGLRLGAPIVTLNGIGMWHDHFDNKFSPHLVYYLQRNKLIVNVLRFSKYGAISSIINFLYTVIKQIITQRYSMASYVFQAHLDFLKGVDFIVNLDEEQLNRRLMNQSIKQLADEQLLADENVFFEQEEYDRSVNKKLPWYERLLEVITLNGYLLPRMFYSKGSLPYTIVPMAGCSEVHFYKADKVLHYNLAERKGFVTKLDKRKLWTIGAKAIPVVIQLLLKYKKAAASYQTRVDEITSFEFWCKHLEIDPIESTAPPQTPDSPRST</sequence>
<gene>
    <name evidence="1" type="ORF">FRZ06_17860</name>
</gene>
<organism evidence="1 2">
    <name type="scientific">Anoxybacterium hadale</name>
    <dbReference type="NCBI Taxonomy" id="3408580"/>
    <lineage>
        <taxon>Bacteria</taxon>
        <taxon>Bacillati</taxon>
        <taxon>Bacillota</taxon>
        <taxon>Clostridia</taxon>
        <taxon>Peptostreptococcales</taxon>
        <taxon>Anaerovoracaceae</taxon>
        <taxon>Anoxybacterium</taxon>
    </lineage>
</organism>
<protein>
    <submittedName>
        <fullName evidence="1">Glycosyltransferase family 2 protein</fullName>
    </submittedName>
</protein>
<proteinExistence type="predicted"/>
<accession>A0ACD1AEU1</accession>
<name>A0ACD1AEU1_9FIRM</name>
<evidence type="ECO:0000313" key="1">
    <source>
        <dbReference type="EMBL" id="QOX65077.1"/>
    </source>
</evidence>
<dbReference type="Proteomes" id="UP000594014">
    <property type="component" value="Chromosome"/>
</dbReference>
<evidence type="ECO:0000313" key="2">
    <source>
        <dbReference type="Proteomes" id="UP000594014"/>
    </source>
</evidence>
<dbReference type="EMBL" id="CP042469">
    <property type="protein sequence ID" value="QOX65077.1"/>
    <property type="molecule type" value="Genomic_DNA"/>
</dbReference>